<gene>
    <name evidence="13" type="ORF">ACFSR1_20510</name>
</gene>
<dbReference type="PRINTS" id="PR00344">
    <property type="entry name" value="BCTRLSENSOR"/>
</dbReference>
<dbReference type="EMBL" id="JBHULE010000035">
    <property type="protein sequence ID" value="MFD2565073.1"/>
    <property type="molecule type" value="Genomic_DNA"/>
</dbReference>
<keyword evidence="11" id="KW-1133">Transmembrane helix</keyword>
<keyword evidence="11" id="KW-0472">Membrane</keyword>
<keyword evidence="5" id="KW-0547">Nucleotide-binding</keyword>
<dbReference type="InterPro" id="IPR003661">
    <property type="entry name" value="HisK_dim/P_dom"/>
</dbReference>
<dbReference type="SUPFAM" id="SSF48452">
    <property type="entry name" value="TPR-like"/>
    <property type="match status" value="2"/>
</dbReference>
<evidence type="ECO:0000256" key="10">
    <source>
        <dbReference type="SAM" id="Coils"/>
    </source>
</evidence>
<evidence type="ECO:0000313" key="14">
    <source>
        <dbReference type="Proteomes" id="UP001597319"/>
    </source>
</evidence>
<keyword evidence="11" id="KW-0812">Transmembrane</keyword>
<dbReference type="Pfam" id="PF13424">
    <property type="entry name" value="TPR_12"/>
    <property type="match status" value="2"/>
</dbReference>
<dbReference type="PANTHER" id="PTHR42878">
    <property type="entry name" value="TWO-COMPONENT HISTIDINE KINASE"/>
    <property type="match status" value="1"/>
</dbReference>
<keyword evidence="6" id="KW-0418">Kinase</keyword>
<evidence type="ECO:0000256" key="6">
    <source>
        <dbReference type="ARBA" id="ARBA00022777"/>
    </source>
</evidence>
<proteinExistence type="predicted"/>
<evidence type="ECO:0000256" key="8">
    <source>
        <dbReference type="ARBA" id="ARBA00023012"/>
    </source>
</evidence>
<keyword evidence="8" id="KW-0902">Two-component regulatory system</keyword>
<evidence type="ECO:0000256" key="7">
    <source>
        <dbReference type="ARBA" id="ARBA00022840"/>
    </source>
</evidence>
<feature type="transmembrane region" description="Helical" evidence="11">
    <location>
        <begin position="399"/>
        <end position="419"/>
    </location>
</feature>
<keyword evidence="10" id="KW-0175">Coiled coil</keyword>
<dbReference type="InterPro" id="IPR011990">
    <property type="entry name" value="TPR-like_helical_dom_sf"/>
</dbReference>
<evidence type="ECO:0000256" key="9">
    <source>
        <dbReference type="PROSITE-ProRule" id="PRU00339"/>
    </source>
</evidence>
<dbReference type="SMART" id="SM00028">
    <property type="entry name" value="TPR"/>
    <property type="match status" value="6"/>
</dbReference>
<comment type="caution">
    <text evidence="13">The sequence shown here is derived from an EMBL/GenBank/DDBJ whole genome shotgun (WGS) entry which is preliminary data.</text>
</comment>
<dbReference type="RefSeq" id="WP_378294902.1">
    <property type="nucleotide sequence ID" value="NZ_JBHULE010000035.1"/>
</dbReference>
<dbReference type="InterPro" id="IPR019734">
    <property type="entry name" value="TPR_rpt"/>
</dbReference>
<dbReference type="InterPro" id="IPR036097">
    <property type="entry name" value="HisK_dim/P_sf"/>
</dbReference>
<feature type="repeat" description="TPR" evidence="9">
    <location>
        <begin position="241"/>
        <end position="274"/>
    </location>
</feature>
<evidence type="ECO:0000256" key="3">
    <source>
        <dbReference type="ARBA" id="ARBA00022553"/>
    </source>
</evidence>
<keyword evidence="4" id="KW-0808">Transferase</keyword>
<keyword evidence="9" id="KW-0802">TPR repeat</keyword>
<dbReference type="Gene3D" id="3.30.565.10">
    <property type="entry name" value="Histidine kinase-like ATPase, C-terminal domain"/>
    <property type="match status" value="1"/>
</dbReference>
<dbReference type="CDD" id="cd00082">
    <property type="entry name" value="HisKA"/>
    <property type="match status" value="1"/>
</dbReference>
<evidence type="ECO:0000256" key="4">
    <source>
        <dbReference type="ARBA" id="ARBA00022679"/>
    </source>
</evidence>
<evidence type="ECO:0000256" key="11">
    <source>
        <dbReference type="SAM" id="Phobius"/>
    </source>
</evidence>
<feature type="domain" description="Histidine kinase" evidence="12">
    <location>
        <begin position="445"/>
        <end position="660"/>
    </location>
</feature>
<dbReference type="PROSITE" id="PS50005">
    <property type="entry name" value="TPR"/>
    <property type="match status" value="2"/>
</dbReference>
<dbReference type="PROSITE" id="PS50109">
    <property type="entry name" value="HIS_KIN"/>
    <property type="match status" value="1"/>
</dbReference>
<evidence type="ECO:0000313" key="13">
    <source>
        <dbReference type="EMBL" id="MFD2565073.1"/>
    </source>
</evidence>
<dbReference type="SUPFAM" id="SSF47384">
    <property type="entry name" value="Homodimeric domain of signal transducing histidine kinase"/>
    <property type="match status" value="1"/>
</dbReference>
<comment type="catalytic activity">
    <reaction evidence="1">
        <text>ATP + protein L-histidine = ADP + protein N-phospho-L-histidine.</text>
        <dbReference type="EC" id="2.7.13.3"/>
    </reaction>
</comment>
<dbReference type="Gene3D" id="1.10.287.130">
    <property type="match status" value="1"/>
</dbReference>
<dbReference type="InterPro" id="IPR004358">
    <property type="entry name" value="Sig_transdc_His_kin-like_C"/>
</dbReference>
<dbReference type="CDD" id="cd00075">
    <property type="entry name" value="HATPase"/>
    <property type="match status" value="1"/>
</dbReference>
<keyword evidence="7" id="KW-0067">ATP-binding</keyword>
<keyword evidence="3" id="KW-0597">Phosphoprotein</keyword>
<keyword evidence="14" id="KW-1185">Reference proteome</keyword>
<dbReference type="InterPro" id="IPR003594">
    <property type="entry name" value="HATPase_dom"/>
</dbReference>
<dbReference type="SMART" id="SM00387">
    <property type="entry name" value="HATPase_c"/>
    <property type="match status" value="1"/>
</dbReference>
<evidence type="ECO:0000256" key="5">
    <source>
        <dbReference type="ARBA" id="ARBA00022741"/>
    </source>
</evidence>
<accession>A0ABW5LJM7</accession>
<protein>
    <recommendedName>
        <fullName evidence="2">histidine kinase</fullName>
        <ecNumber evidence="2">2.7.13.3</ecNumber>
    </recommendedName>
</protein>
<sequence length="662" mass="75155">MKQIHLYVTLVLLFFSSISFCQQKKLDSLIQATYATSDSLNIDVAADLVYELSLQEKFTEALIYCDTLIQISKKIKYDKGVGQLHNEKAAIYNQTDKLYDALTCFDQAALYFGRIKYNRGLAIIQNNKAVIEQRLGNPEKSITHLLEANLYYEKLKDSISLATTINNIGNVYGDLNDFDAAKKYYYQSLQLKRKTNSNTVGATLNNLALIYIKEKKLDSALVLLDESLLVNKRDNDSHGISEAYSALGQISFIKKDYENAKKYYESALFLGGKVAYRQRLIRAKLSLGEIAIKTKKFKEAEKYISTARKESKKLNSTPLLLHSYDLSSVLDSARGDYLSAYKWQKEHKNLFNEHILKETSDKIDLVKKRVENEKKRQALLDEQKRAEREVKEELLMQKIYTYIAIAAFAVAIVFIIGIVKSRLQRAKYIKELNESNQVKNKLFSIVSHDLKNEIHGLDNTLNLLKDDVISESEFREIIPLLSTSAHQTSLLLTNLLNWSKSQMNELKANPKTFDFSRIVKDKFVFFAPKASNKGIELINNMTENITVYADEDMCTIVTQNLIANAIKFCNSGDTITIYNKKIENNIKIYFEDTGIGISEENLTKLFSEEHLTTKGTNNETGTGLGLKICKELISLNQGNLEVKSTYGQGSTFCITLPKTSVG</sequence>
<reference evidence="14" key="1">
    <citation type="journal article" date="2019" name="Int. J. Syst. Evol. Microbiol.">
        <title>The Global Catalogue of Microorganisms (GCM) 10K type strain sequencing project: providing services to taxonomists for standard genome sequencing and annotation.</title>
        <authorList>
            <consortium name="The Broad Institute Genomics Platform"/>
            <consortium name="The Broad Institute Genome Sequencing Center for Infectious Disease"/>
            <person name="Wu L."/>
            <person name="Ma J."/>
        </authorList>
    </citation>
    <scope>NUCLEOTIDE SEQUENCE [LARGE SCALE GENOMIC DNA]</scope>
    <source>
        <strain evidence="14">KCTC 52274</strain>
    </source>
</reference>
<dbReference type="Proteomes" id="UP001597319">
    <property type="component" value="Unassembled WGS sequence"/>
</dbReference>
<name>A0ABW5LJM7_9FLAO</name>
<feature type="repeat" description="TPR" evidence="9">
    <location>
        <begin position="162"/>
        <end position="195"/>
    </location>
</feature>
<evidence type="ECO:0000256" key="1">
    <source>
        <dbReference type="ARBA" id="ARBA00000085"/>
    </source>
</evidence>
<feature type="coiled-coil region" evidence="10">
    <location>
        <begin position="356"/>
        <end position="396"/>
    </location>
</feature>
<evidence type="ECO:0000259" key="12">
    <source>
        <dbReference type="PROSITE" id="PS50109"/>
    </source>
</evidence>
<dbReference type="EC" id="2.7.13.3" evidence="2"/>
<dbReference type="SMART" id="SM00388">
    <property type="entry name" value="HisKA"/>
    <property type="match status" value="1"/>
</dbReference>
<dbReference type="InterPro" id="IPR050351">
    <property type="entry name" value="BphY/WalK/GraS-like"/>
</dbReference>
<organism evidence="13 14">
    <name type="scientific">Aquimarina rubra</name>
    <dbReference type="NCBI Taxonomy" id="1920033"/>
    <lineage>
        <taxon>Bacteria</taxon>
        <taxon>Pseudomonadati</taxon>
        <taxon>Bacteroidota</taxon>
        <taxon>Flavobacteriia</taxon>
        <taxon>Flavobacteriales</taxon>
        <taxon>Flavobacteriaceae</taxon>
        <taxon>Aquimarina</taxon>
    </lineage>
</organism>
<dbReference type="PANTHER" id="PTHR42878:SF7">
    <property type="entry name" value="SENSOR HISTIDINE KINASE GLRK"/>
    <property type="match status" value="1"/>
</dbReference>
<dbReference type="Pfam" id="PF02518">
    <property type="entry name" value="HATPase_c"/>
    <property type="match status" value="1"/>
</dbReference>
<dbReference type="Gene3D" id="1.25.40.10">
    <property type="entry name" value="Tetratricopeptide repeat domain"/>
    <property type="match status" value="2"/>
</dbReference>
<dbReference type="InterPro" id="IPR005467">
    <property type="entry name" value="His_kinase_dom"/>
</dbReference>
<dbReference type="SUPFAM" id="SSF55874">
    <property type="entry name" value="ATPase domain of HSP90 chaperone/DNA topoisomerase II/histidine kinase"/>
    <property type="match status" value="1"/>
</dbReference>
<evidence type="ECO:0000256" key="2">
    <source>
        <dbReference type="ARBA" id="ARBA00012438"/>
    </source>
</evidence>
<dbReference type="InterPro" id="IPR036890">
    <property type="entry name" value="HATPase_C_sf"/>
</dbReference>